<protein>
    <recommendedName>
        <fullName evidence="3">CS domain-containing protein</fullName>
    </recommendedName>
</protein>
<name>A0A3S1HCU6_ELYCH</name>
<dbReference type="AlphaFoldDB" id="A0A3S1HCU6"/>
<dbReference type="SUPFAM" id="SSF49764">
    <property type="entry name" value="HSP20-like chaperones"/>
    <property type="match status" value="1"/>
</dbReference>
<dbReference type="GO" id="GO:0051879">
    <property type="term" value="F:Hsp90 protein binding"/>
    <property type="evidence" value="ECO:0007669"/>
    <property type="project" value="InterPro"/>
</dbReference>
<dbReference type="PANTHER" id="PTHR22932:SF1">
    <property type="entry name" value="CO-CHAPERONE PROTEIN DAF-41"/>
    <property type="match status" value="1"/>
</dbReference>
<dbReference type="CDD" id="cd06465">
    <property type="entry name" value="p23_hB-ind1_like"/>
    <property type="match status" value="1"/>
</dbReference>
<dbReference type="PANTHER" id="PTHR22932">
    <property type="entry name" value="TELOMERASE-BINDING PROTEIN P23 HSP90 CO-CHAPERONE"/>
    <property type="match status" value="1"/>
</dbReference>
<dbReference type="Proteomes" id="UP000271974">
    <property type="component" value="Unassembled WGS sequence"/>
</dbReference>
<dbReference type="GO" id="GO:0051131">
    <property type="term" value="P:chaperone-mediated protein complex assembly"/>
    <property type="evidence" value="ECO:0007669"/>
    <property type="project" value="TreeGrafter"/>
</dbReference>
<evidence type="ECO:0000313" key="5">
    <source>
        <dbReference type="Proteomes" id="UP000271974"/>
    </source>
</evidence>
<keyword evidence="5" id="KW-1185">Reference proteome</keyword>
<feature type="compositionally biased region" description="Acidic residues" evidence="2">
    <location>
        <begin position="138"/>
        <end position="152"/>
    </location>
</feature>
<dbReference type="FunFam" id="2.60.40.790:FF:000013">
    <property type="entry name" value="Very-long-chain (3R)-3-hydroxyacyl-CoA dehydratase"/>
    <property type="match status" value="1"/>
</dbReference>
<feature type="region of interest" description="Disordered" evidence="2">
    <location>
        <begin position="103"/>
        <end position="152"/>
    </location>
</feature>
<feature type="domain" description="CS" evidence="3">
    <location>
        <begin position="1"/>
        <end position="86"/>
    </location>
</feature>
<dbReference type="OrthoDB" id="1564555at2759"/>
<dbReference type="PROSITE" id="PS51203">
    <property type="entry name" value="CS"/>
    <property type="match status" value="1"/>
</dbReference>
<comment type="caution">
    <text evidence="4">The sequence shown here is derived from an EMBL/GenBank/DDBJ whole genome shotgun (WGS) entry which is preliminary data.</text>
</comment>
<organism evidence="4 5">
    <name type="scientific">Elysia chlorotica</name>
    <name type="common">Eastern emerald elysia</name>
    <name type="synonym">Sea slug</name>
    <dbReference type="NCBI Taxonomy" id="188477"/>
    <lineage>
        <taxon>Eukaryota</taxon>
        <taxon>Metazoa</taxon>
        <taxon>Spiralia</taxon>
        <taxon>Lophotrochozoa</taxon>
        <taxon>Mollusca</taxon>
        <taxon>Gastropoda</taxon>
        <taxon>Heterobranchia</taxon>
        <taxon>Euthyneura</taxon>
        <taxon>Panpulmonata</taxon>
        <taxon>Sacoglossa</taxon>
        <taxon>Placobranchoidea</taxon>
        <taxon>Plakobranchidae</taxon>
        <taxon>Elysia</taxon>
    </lineage>
</organism>
<evidence type="ECO:0000256" key="2">
    <source>
        <dbReference type="SAM" id="MobiDB-lite"/>
    </source>
</evidence>
<dbReference type="InterPro" id="IPR045250">
    <property type="entry name" value="p23-like"/>
</dbReference>
<evidence type="ECO:0000256" key="1">
    <source>
        <dbReference type="ARBA" id="ARBA00025733"/>
    </source>
</evidence>
<sequence length="152" mass="17378">MAWAQRKDKIYLTVQLGDIRNQKIEVTETSLHFRATAGKDSTEYEVLLEFNKEIDPQTSKQQNSGREFFFVLMKKEGSQGFWPRLSKDSVKLHFLKTDFDKWRDEDDSDAEDQEDFNLDEMMQSMGGLGGGDGGALPDDGEDSDDEDLPDLQ</sequence>
<dbReference type="Pfam" id="PF04969">
    <property type="entry name" value="CS"/>
    <property type="match status" value="1"/>
</dbReference>
<dbReference type="InterPro" id="IPR007052">
    <property type="entry name" value="CS_dom"/>
</dbReference>
<dbReference type="InterPro" id="IPR008978">
    <property type="entry name" value="HSP20-like_chaperone"/>
</dbReference>
<feature type="compositionally biased region" description="Acidic residues" evidence="2">
    <location>
        <begin position="105"/>
        <end position="118"/>
    </location>
</feature>
<accession>A0A3S1HCU6</accession>
<comment type="similarity">
    <text evidence="1">Belongs to the p23/wos2 family.</text>
</comment>
<dbReference type="GO" id="GO:0006457">
    <property type="term" value="P:protein folding"/>
    <property type="evidence" value="ECO:0007669"/>
    <property type="project" value="TreeGrafter"/>
</dbReference>
<dbReference type="GO" id="GO:0051087">
    <property type="term" value="F:protein-folding chaperone binding"/>
    <property type="evidence" value="ECO:0007669"/>
    <property type="project" value="TreeGrafter"/>
</dbReference>
<dbReference type="STRING" id="188477.A0A3S1HCU6"/>
<evidence type="ECO:0000259" key="3">
    <source>
        <dbReference type="PROSITE" id="PS51203"/>
    </source>
</evidence>
<evidence type="ECO:0000313" key="4">
    <source>
        <dbReference type="EMBL" id="RUS76775.1"/>
    </source>
</evidence>
<dbReference type="GO" id="GO:0005829">
    <property type="term" value="C:cytosol"/>
    <property type="evidence" value="ECO:0007669"/>
    <property type="project" value="TreeGrafter"/>
</dbReference>
<reference evidence="4 5" key="1">
    <citation type="submission" date="2019-01" db="EMBL/GenBank/DDBJ databases">
        <title>A draft genome assembly of the solar-powered sea slug Elysia chlorotica.</title>
        <authorList>
            <person name="Cai H."/>
            <person name="Li Q."/>
            <person name="Fang X."/>
            <person name="Li J."/>
            <person name="Curtis N.E."/>
            <person name="Altenburger A."/>
            <person name="Shibata T."/>
            <person name="Feng M."/>
            <person name="Maeda T."/>
            <person name="Schwartz J.A."/>
            <person name="Shigenobu S."/>
            <person name="Lundholm N."/>
            <person name="Nishiyama T."/>
            <person name="Yang H."/>
            <person name="Hasebe M."/>
            <person name="Li S."/>
            <person name="Pierce S.K."/>
            <person name="Wang J."/>
        </authorList>
    </citation>
    <scope>NUCLEOTIDE SEQUENCE [LARGE SCALE GENOMIC DNA]</scope>
    <source>
        <strain evidence="4">EC2010</strain>
        <tissue evidence="4">Whole organism of an adult</tissue>
    </source>
</reference>
<dbReference type="GO" id="GO:0005634">
    <property type="term" value="C:nucleus"/>
    <property type="evidence" value="ECO:0007669"/>
    <property type="project" value="TreeGrafter"/>
</dbReference>
<gene>
    <name evidence="4" type="ORF">EGW08_015452</name>
</gene>
<proteinExistence type="inferred from homology"/>
<dbReference type="EMBL" id="RQTK01000636">
    <property type="protein sequence ID" value="RUS76775.1"/>
    <property type="molecule type" value="Genomic_DNA"/>
</dbReference>
<dbReference type="Gene3D" id="2.60.40.790">
    <property type="match status" value="1"/>
</dbReference>